<protein>
    <submittedName>
        <fullName evidence="2">DUF5008 domain-containing protein</fullName>
    </submittedName>
</protein>
<dbReference type="OrthoDB" id="9805017at2"/>
<dbReference type="Pfam" id="PF16400">
    <property type="entry name" value="DUF5008"/>
    <property type="match status" value="1"/>
</dbReference>
<dbReference type="Gene3D" id="2.80.10.50">
    <property type="match status" value="2"/>
</dbReference>
<proteinExistence type="predicted"/>
<evidence type="ECO:0000313" key="3">
    <source>
        <dbReference type="Proteomes" id="UP000293925"/>
    </source>
</evidence>
<evidence type="ECO:0000313" key="2">
    <source>
        <dbReference type="EMBL" id="TCD25604.1"/>
    </source>
</evidence>
<reference evidence="2 3" key="1">
    <citation type="submission" date="2019-02" db="EMBL/GenBank/DDBJ databases">
        <title>Pedobacter sp. RP-3-21 sp. nov., isolated from Arctic soil.</title>
        <authorList>
            <person name="Dahal R.H."/>
        </authorList>
    </citation>
    <scope>NUCLEOTIDE SEQUENCE [LARGE SCALE GENOMIC DNA]</scope>
    <source>
        <strain evidence="2 3">RP-3-21</strain>
    </source>
</reference>
<dbReference type="InterPro" id="IPR013783">
    <property type="entry name" value="Ig-like_fold"/>
</dbReference>
<dbReference type="EMBL" id="SJSO01000012">
    <property type="protein sequence ID" value="TCD25604.1"/>
    <property type="molecule type" value="Genomic_DNA"/>
</dbReference>
<dbReference type="SUPFAM" id="SSF101898">
    <property type="entry name" value="NHL repeat"/>
    <property type="match status" value="1"/>
</dbReference>
<comment type="caution">
    <text evidence="2">The sequence shown here is derived from an EMBL/GenBank/DDBJ whole genome shotgun (WGS) entry which is preliminary data.</text>
</comment>
<organism evidence="2 3">
    <name type="scientific">Pedobacter psychrodurus</name>
    <dbReference type="NCBI Taxonomy" id="2530456"/>
    <lineage>
        <taxon>Bacteria</taxon>
        <taxon>Pseudomonadati</taxon>
        <taxon>Bacteroidota</taxon>
        <taxon>Sphingobacteriia</taxon>
        <taxon>Sphingobacteriales</taxon>
        <taxon>Sphingobacteriaceae</taxon>
        <taxon>Pedobacter</taxon>
    </lineage>
</organism>
<gene>
    <name evidence="2" type="ORF">EZ456_15210</name>
</gene>
<dbReference type="InterPro" id="IPR013431">
    <property type="entry name" value="Delta_60_rpt"/>
</dbReference>
<feature type="domain" description="DUF5008" evidence="1">
    <location>
        <begin position="37"/>
        <end position="137"/>
    </location>
</feature>
<keyword evidence="3" id="KW-1185">Reference proteome</keyword>
<accession>A0A4V2MQS2</accession>
<dbReference type="Proteomes" id="UP000293925">
    <property type="component" value="Unassembled WGS sequence"/>
</dbReference>
<evidence type="ECO:0000259" key="1">
    <source>
        <dbReference type="Pfam" id="PF16400"/>
    </source>
</evidence>
<dbReference type="Pfam" id="PF17164">
    <property type="entry name" value="DUF5122"/>
    <property type="match status" value="4"/>
</dbReference>
<name>A0A4V2MQS2_9SPHI</name>
<dbReference type="AlphaFoldDB" id="A0A4V2MQS2"/>
<dbReference type="InterPro" id="IPR032175">
    <property type="entry name" value="DUF5008"/>
</dbReference>
<sequence length="549" mass="59034">MELGIYKNINMLRNRQIFGKSTSLNTWMACMLLLVLSISSCKKANPISEDPYAGGKETLGIKFLSDVSDTEDVNGVTQITFEVNGLMPFKDKVKFYINDTEATITKITDKTITVLFPAGASTGGTTLVVDDQIFFGPAYRVDGKVEVDATFATNTDFAFIRQVLPLPNGNLVMVGFFNNYMAAATIKKPINNIVLINANGFITKGFLTGKGANNAISSIVRLPTGQFLVGGSLTKYNDRDGINSITRLNSDGSLDSSRVEVVGNSSDRSYDTVATFNGGVLGNVSKVFNYNNSIYAIGSFNNYAEYFYERSTRDNKVVGYTPLNGLLKMTMSGKMDSTYNFNKSANQPYQAGNGSISDALMQSDGKIILVGSFTTYQGLNTGRIVRIGTDGLVDATYPSGTGADDAINAITYSATSGKYLVAGIFNNYNGFATKGLVMLNADGTIDKKLVLKQIEGGSIGKAYQLKSGKLLVFGSFKKYDGIIRQGFMILNPDGSLAAGYNNTGKFQGIVNDVYESVDIFGNPTALIAGAISLFDNQQVSGAVRISIKP</sequence>
<dbReference type="Gene3D" id="2.60.40.10">
    <property type="entry name" value="Immunoglobulins"/>
    <property type="match status" value="1"/>
</dbReference>